<gene>
    <name evidence="1" type="ORF">LX15_006417</name>
</gene>
<sequence>MLGVAQLQALNISATGKPRSASTGPACDWSDDNGPSKMFLTLTLVTKGDGMAGLYSRQKNFQLFQPLPPIEGYPAVLADQVDSRKAGSCTAVVAVTDQLVYMTQVQLRSGAHKSDDYSDPCPRTQKIATEVLKNMKAGG</sequence>
<comment type="caution">
    <text evidence="1">The sequence shown here is derived from an EMBL/GenBank/DDBJ whole genome shotgun (WGS) entry which is preliminary data.</text>
</comment>
<dbReference type="EMBL" id="JAMTCP010000096">
    <property type="protein sequence ID" value="MCP2262675.1"/>
    <property type="molecule type" value="Genomic_DNA"/>
</dbReference>
<reference evidence="1 2" key="1">
    <citation type="submission" date="2022-06" db="EMBL/GenBank/DDBJ databases">
        <title>Genomic Encyclopedia of Archaeal and Bacterial Type Strains, Phase II (KMG-II): from individual species to whole genera.</title>
        <authorList>
            <person name="Goeker M."/>
        </authorList>
    </citation>
    <scope>NUCLEOTIDE SEQUENCE [LARGE SCALE GENOMIC DNA]</scope>
    <source>
        <strain evidence="1 2">DSM 40477</strain>
    </source>
</reference>
<name>A0ABT1I4K7_STRSD</name>
<dbReference type="InterPro" id="IPR024520">
    <property type="entry name" value="DUF3558"/>
</dbReference>
<protein>
    <submittedName>
        <fullName evidence="1">Uncharacterized protein</fullName>
    </submittedName>
</protein>
<accession>A0ABT1I4K7</accession>
<organism evidence="1 2">
    <name type="scientific">Streptoalloteichus tenebrarius (strain ATCC 17920 / DSM 40477 / JCM 4838 / CBS 697.72 / NBRC 16177 / NCIMB 11028 / NRRL B-12390 / A12253. 1 / ISP 5477)</name>
    <name type="common">Streptomyces tenebrarius</name>
    <dbReference type="NCBI Taxonomy" id="1933"/>
    <lineage>
        <taxon>Bacteria</taxon>
        <taxon>Bacillati</taxon>
        <taxon>Actinomycetota</taxon>
        <taxon>Actinomycetes</taxon>
        <taxon>Pseudonocardiales</taxon>
        <taxon>Pseudonocardiaceae</taxon>
        <taxon>Streptoalloteichus</taxon>
    </lineage>
</organism>
<keyword evidence="2" id="KW-1185">Reference proteome</keyword>
<proteinExistence type="predicted"/>
<evidence type="ECO:0000313" key="1">
    <source>
        <dbReference type="EMBL" id="MCP2262675.1"/>
    </source>
</evidence>
<dbReference type="Pfam" id="PF12079">
    <property type="entry name" value="DUF3558"/>
    <property type="match status" value="1"/>
</dbReference>
<dbReference type="Proteomes" id="UP001205311">
    <property type="component" value="Unassembled WGS sequence"/>
</dbReference>
<evidence type="ECO:0000313" key="2">
    <source>
        <dbReference type="Proteomes" id="UP001205311"/>
    </source>
</evidence>